<organism evidence="1">
    <name type="scientific">Arundo donax</name>
    <name type="common">Giant reed</name>
    <name type="synonym">Donax arundinaceus</name>
    <dbReference type="NCBI Taxonomy" id="35708"/>
    <lineage>
        <taxon>Eukaryota</taxon>
        <taxon>Viridiplantae</taxon>
        <taxon>Streptophyta</taxon>
        <taxon>Embryophyta</taxon>
        <taxon>Tracheophyta</taxon>
        <taxon>Spermatophyta</taxon>
        <taxon>Magnoliopsida</taxon>
        <taxon>Liliopsida</taxon>
        <taxon>Poales</taxon>
        <taxon>Poaceae</taxon>
        <taxon>PACMAD clade</taxon>
        <taxon>Arundinoideae</taxon>
        <taxon>Arundineae</taxon>
        <taxon>Arundo</taxon>
    </lineage>
</organism>
<dbReference type="AlphaFoldDB" id="A0A0A9BCD7"/>
<name>A0A0A9BCD7_ARUDO</name>
<reference evidence="1" key="1">
    <citation type="submission" date="2014-09" db="EMBL/GenBank/DDBJ databases">
        <authorList>
            <person name="Magalhaes I.L.F."/>
            <person name="Oliveira U."/>
            <person name="Santos F.R."/>
            <person name="Vidigal T.H.D.A."/>
            <person name="Brescovit A.D."/>
            <person name="Santos A.J."/>
        </authorList>
    </citation>
    <scope>NUCLEOTIDE SEQUENCE</scope>
    <source>
        <tissue evidence="1">Shoot tissue taken approximately 20 cm above the soil surface</tissue>
    </source>
</reference>
<protein>
    <submittedName>
        <fullName evidence="1">Uncharacterized protein</fullName>
    </submittedName>
</protein>
<dbReference type="EMBL" id="GBRH01238062">
    <property type="protein sequence ID" value="JAD59833.1"/>
    <property type="molecule type" value="Transcribed_RNA"/>
</dbReference>
<evidence type="ECO:0000313" key="1">
    <source>
        <dbReference type="EMBL" id="JAD59833.1"/>
    </source>
</evidence>
<accession>A0A0A9BCD7</accession>
<reference evidence="1" key="2">
    <citation type="journal article" date="2015" name="Data Brief">
        <title>Shoot transcriptome of the giant reed, Arundo donax.</title>
        <authorList>
            <person name="Barrero R.A."/>
            <person name="Guerrero F.D."/>
            <person name="Moolhuijzen P."/>
            <person name="Goolsby J.A."/>
            <person name="Tidwell J."/>
            <person name="Bellgard S.E."/>
            <person name="Bellgard M.I."/>
        </authorList>
    </citation>
    <scope>NUCLEOTIDE SEQUENCE</scope>
    <source>
        <tissue evidence="1">Shoot tissue taken approximately 20 cm above the soil surface</tissue>
    </source>
</reference>
<proteinExistence type="predicted"/>
<sequence length="41" mass="4643">MVPLHALLLTMKPKKNTRAIYTPSLLTTLIFFQDSGSKHQT</sequence>